<organism evidence="1 2">
    <name type="scientific">Oceanobacillus kimchii</name>
    <dbReference type="NCBI Taxonomy" id="746691"/>
    <lineage>
        <taxon>Bacteria</taxon>
        <taxon>Bacillati</taxon>
        <taxon>Bacillota</taxon>
        <taxon>Bacilli</taxon>
        <taxon>Bacillales</taxon>
        <taxon>Bacillaceae</taxon>
        <taxon>Oceanobacillus</taxon>
    </lineage>
</organism>
<dbReference type="Proteomes" id="UP001275436">
    <property type="component" value="Unassembled WGS sequence"/>
</dbReference>
<gene>
    <name evidence="1" type="ORF">MACH08_17680</name>
</gene>
<name>A0ABQ5TJY6_9BACI</name>
<proteinExistence type="predicted"/>
<accession>A0ABQ5TJY6</accession>
<reference evidence="1 2" key="1">
    <citation type="submission" date="2023-02" db="EMBL/GenBank/DDBJ databases">
        <title>Oceanobacillus kimchii IFOP_LL358 isolated form Alexandrium catenella lab strain.</title>
        <authorList>
            <person name="Gajardo G."/>
            <person name="Ueki S."/>
            <person name="Maruyama F."/>
        </authorList>
    </citation>
    <scope>NUCLEOTIDE SEQUENCE [LARGE SCALE GENOMIC DNA]</scope>
    <source>
        <strain evidence="1 2">IFOP_LL358</strain>
    </source>
</reference>
<sequence>MIYNLNDFAMILLQNSRLSCVKYFTLPKSDYNKKMAPSQISNLINIKKVDIVEYSVNYIVSIFPI</sequence>
<evidence type="ECO:0000313" key="1">
    <source>
        <dbReference type="EMBL" id="GLO65984.1"/>
    </source>
</evidence>
<protein>
    <submittedName>
        <fullName evidence="1">Uncharacterized protein</fullName>
    </submittedName>
</protein>
<comment type="caution">
    <text evidence="1">The sequence shown here is derived from an EMBL/GenBank/DDBJ whole genome shotgun (WGS) entry which is preliminary data.</text>
</comment>
<keyword evidence="2" id="KW-1185">Reference proteome</keyword>
<evidence type="ECO:0000313" key="2">
    <source>
        <dbReference type="Proteomes" id="UP001275436"/>
    </source>
</evidence>
<dbReference type="EMBL" id="BSKO01000001">
    <property type="protein sequence ID" value="GLO65984.1"/>
    <property type="molecule type" value="Genomic_DNA"/>
</dbReference>